<dbReference type="InterPro" id="IPR036259">
    <property type="entry name" value="MFS_trans_sf"/>
</dbReference>
<evidence type="ECO:0000313" key="12">
    <source>
        <dbReference type="EMBL" id="NNU82015.1"/>
    </source>
</evidence>
<keyword evidence="8" id="KW-0534">Nitrate assimilation</keyword>
<evidence type="ECO:0000256" key="1">
    <source>
        <dbReference type="ARBA" id="ARBA00004429"/>
    </source>
</evidence>
<accession>A0A849L6E3</accession>
<name>A0A849L6E3_9RHOB</name>
<feature type="transmembrane region" description="Helical" evidence="10">
    <location>
        <begin position="505"/>
        <end position="523"/>
    </location>
</feature>
<evidence type="ECO:0000256" key="4">
    <source>
        <dbReference type="ARBA" id="ARBA00022475"/>
    </source>
</evidence>
<comment type="subcellular location">
    <subcellularLocation>
        <location evidence="1">Cell inner membrane</location>
        <topology evidence="1">Multi-pass membrane protein</topology>
    </subcellularLocation>
</comment>
<dbReference type="InterPro" id="IPR020846">
    <property type="entry name" value="MFS_dom"/>
</dbReference>
<feature type="transmembrane region" description="Helical" evidence="10">
    <location>
        <begin position="52"/>
        <end position="73"/>
    </location>
</feature>
<comment type="caution">
    <text evidence="12">The sequence shown here is derived from an EMBL/GenBank/DDBJ whole genome shotgun (WGS) entry which is preliminary data.</text>
</comment>
<evidence type="ECO:0000256" key="9">
    <source>
        <dbReference type="ARBA" id="ARBA00023136"/>
    </source>
</evidence>
<dbReference type="NCBIfam" id="TIGR00886">
    <property type="entry name" value="2A0108"/>
    <property type="match status" value="1"/>
</dbReference>
<organism evidence="12 13">
    <name type="scientific">Halovulum dunhuangense</name>
    <dbReference type="NCBI Taxonomy" id="1505036"/>
    <lineage>
        <taxon>Bacteria</taxon>
        <taxon>Pseudomonadati</taxon>
        <taxon>Pseudomonadota</taxon>
        <taxon>Alphaproteobacteria</taxon>
        <taxon>Rhodobacterales</taxon>
        <taxon>Paracoccaceae</taxon>
        <taxon>Halovulum</taxon>
    </lineage>
</organism>
<reference evidence="12 13" key="1">
    <citation type="submission" date="2020-05" db="EMBL/GenBank/DDBJ databases">
        <title>Gimesia benthica sp. nov., a novel planctomycete isolated from a deep-sea water sample of the Northwest Indian Ocean.</title>
        <authorList>
            <person name="Wang J."/>
            <person name="Ruan C."/>
            <person name="Song L."/>
            <person name="Zhu Y."/>
            <person name="Li A."/>
            <person name="Zheng X."/>
            <person name="Wang L."/>
            <person name="Lu Z."/>
            <person name="Huang Y."/>
            <person name="Du W."/>
            <person name="Zhou Y."/>
            <person name="Huang L."/>
            <person name="Dai X."/>
        </authorList>
    </citation>
    <scope>NUCLEOTIDE SEQUENCE [LARGE SCALE GENOMIC DNA]</scope>
    <source>
        <strain evidence="12 13">YYQ-30</strain>
    </source>
</reference>
<feature type="transmembrane region" description="Helical" evidence="10">
    <location>
        <begin position="778"/>
        <end position="803"/>
    </location>
</feature>
<dbReference type="PANTHER" id="PTHR23515">
    <property type="entry name" value="HIGH-AFFINITY NITRATE TRANSPORTER 2.3"/>
    <property type="match status" value="1"/>
</dbReference>
<protein>
    <submittedName>
        <fullName evidence="12">MFS transporter</fullName>
    </submittedName>
</protein>
<feature type="transmembrane region" description="Helical" evidence="10">
    <location>
        <begin position="686"/>
        <end position="706"/>
    </location>
</feature>
<comment type="similarity">
    <text evidence="2">Belongs to the major facilitator superfamily. Nitrate/nitrite porter (TC 2.A.1.8) family.</text>
</comment>
<keyword evidence="5" id="KW-0997">Cell inner membrane</keyword>
<dbReference type="PROSITE" id="PS50850">
    <property type="entry name" value="MFS"/>
    <property type="match status" value="1"/>
</dbReference>
<evidence type="ECO:0000256" key="7">
    <source>
        <dbReference type="ARBA" id="ARBA00022989"/>
    </source>
</evidence>
<feature type="transmembrane region" description="Helical" evidence="10">
    <location>
        <begin position="721"/>
        <end position="739"/>
    </location>
</feature>
<keyword evidence="7 10" id="KW-1133">Transmembrane helix</keyword>
<dbReference type="Gene3D" id="1.20.1250.20">
    <property type="entry name" value="MFS general substrate transporter like domains"/>
    <property type="match status" value="3"/>
</dbReference>
<feature type="transmembrane region" description="Helical" evidence="10">
    <location>
        <begin position="254"/>
        <end position="272"/>
    </location>
</feature>
<dbReference type="InterPro" id="IPR004737">
    <property type="entry name" value="NO3_transporter_NarK/NarU-like"/>
</dbReference>
<feature type="transmembrane region" description="Helical" evidence="10">
    <location>
        <begin position="864"/>
        <end position="882"/>
    </location>
</feature>
<dbReference type="RefSeq" id="WP_171326879.1">
    <property type="nucleotide sequence ID" value="NZ_JABFBC010000004.1"/>
</dbReference>
<feature type="transmembrane region" description="Helical" evidence="10">
    <location>
        <begin position="604"/>
        <end position="627"/>
    </location>
</feature>
<keyword evidence="9 10" id="KW-0472">Membrane</keyword>
<keyword evidence="4" id="KW-1003">Cell membrane</keyword>
<dbReference type="GO" id="GO:0042128">
    <property type="term" value="P:nitrate assimilation"/>
    <property type="evidence" value="ECO:0007669"/>
    <property type="project" value="UniProtKB-KW"/>
</dbReference>
<feature type="transmembrane region" description="Helical" evidence="10">
    <location>
        <begin position="647"/>
        <end position="665"/>
    </location>
</feature>
<dbReference type="CDD" id="cd17341">
    <property type="entry name" value="MFS_NRT2_like"/>
    <property type="match status" value="2"/>
</dbReference>
<feature type="transmembrane region" description="Helical" evidence="10">
    <location>
        <begin position="80"/>
        <end position="99"/>
    </location>
</feature>
<evidence type="ECO:0000256" key="6">
    <source>
        <dbReference type="ARBA" id="ARBA00022692"/>
    </source>
</evidence>
<evidence type="ECO:0000259" key="11">
    <source>
        <dbReference type="PROSITE" id="PS50850"/>
    </source>
</evidence>
<feature type="transmembrane region" description="Helical" evidence="10">
    <location>
        <begin position="824"/>
        <end position="844"/>
    </location>
</feature>
<feature type="transmembrane region" description="Helical" evidence="10">
    <location>
        <begin position="322"/>
        <end position="344"/>
    </location>
</feature>
<feature type="transmembrane region" description="Helical" evidence="10">
    <location>
        <begin position="356"/>
        <end position="381"/>
    </location>
</feature>
<dbReference type="AlphaFoldDB" id="A0A849L6E3"/>
<dbReference type="EMBL" id="JABFBC010000004">
    <property type="protein sequence ID" value="NNU82015.1"/>
    <property type="molecule type" value="Genomic_DNA"/>
</dbReference>
<dbReference type="InterPro" id="IPR011701">
    <property type="entry name" value="MFS"/>
</dbReference>
<dbReference type="GO" id="GO:0015112">
    <property type="term" value="F:nitrate transmembrane transporter activity"/>
    <property type="evidence" value="ECO:0007669"/>
    <property type="project" value="InterPro"/>
</dbReference>
<dbReference type="GO" id="GO:0005886">
    <property type="term" value="C:plasma membrane"/>
    <property type="evidence" value="ECO:0007669"/>
    <property type="project" value="UniProtKB-SubCell"/>
</dbReference>
<gene>
    <name evidence="12" type="ORF">HMH01_16375</name>
</gene>
<keyword evidence="6 10" id="KW-0812">Transmembrane</keyword>
<feature type="transmembrane region" description="Helical" evidence="10">
    <location>
        <begin position="138"/>
        <end position="163"/>
    </location>
</feature>
<feature type="transmembrane region" description="Helical" evidence="10">
    <location>
        <begin position="223"/>
        <end position="242"/>
    </location>
</feature>
<keyword evidence="13" id="KW-1185">Reference proteome</keyword>
<proteinExistence type="inferred from homology"/>
<feature type="transmembrane region" description="Helical" evidence="10">
    <location>
        <begin position="561"/>
        <end position="583"/>
    </location>
</feature>
<evidence type="ECO:0000256" key="3">
    <source>
        <dbReference type="ARBA" id="ARBA00022448"/>
    </source>
</evidence>
<evidence type="ECO:0000256" key="5">
    <source>
        <dbReference type="ARBA" id="ARBA00022519"/>
    </source>
</evidence>
<evidence type="ECO:0000313" key="13">
    <source>
        <dbReference type="Proteomes" id="UP000572377"/>
    </source>
</evidence>
<dbReference type="GO" id="GO:0015113">
    <property type="term" value="F:nitrite transmembrane transporter activity"/>
    <property type="evidence" value="ECO:0007669"/>
    <property type="project" value="InterPro"/>
</dbReference>
<dbReference type="Proteomes" id="UP000572377">
    <property type="component" value="Unassembled WGS sequence"/>
</dbReference>
<feature type="transmembrane region" description="Helical" evidence="10">
    <location>
        <begin position="535"/>
        <end position="555"/>
    </location>
</feature>
<feature type="transmembrane region" description="Helical" evidence="10">
    <location>
        <begin position="21"/>
        <end position="40"/>
    </location>
</feature>
<feature type="transmembrane region" description="Helical" evidence="10">
    <location>
        <begin position="105"/>
        <end position="126"/>
    </location>
</feature>
<evidence type="ECO:0000256" key="2">
    <source>
        <dbReference type="ARBA" id="ARBA00008432"/>
    </source>
</evidence>
<feature type="transmembrane region" description="Helical" evidence="10">
    <location>
        <begin position="169"/>
        <end position="187"/>
    </location>
</feature>
<dbReference type="Pfam" id="PF07690">
    <property type="entry name" value="MFS_1"/>
    <property type="match status" value="2"/>
</dbReference>
<evidence type="ECO:0000256" key="10">
    <source>
        <dbReference type="SAM" id="Phobius"/>
    </source>
</evidence>
<feature type="transmembrane region" description="Helical" evidence="10">
    <location>
        <begin position="469"/>
        <end position="493"/>
    </location>
</feature>
<feature type="transmembrane region" description="Helical" evidence="10">
    <location>
        <begin position="751"/>
        <end position="772"/>
    </location>
</feature>
<feature type="transmembrane region" description="Helical" evidence="10">
    <location>
        <begin position="284"/>
        <end position="302"/>
    </location>
</feature>
<sequence length="907" mass="97371">MQTAVTATRAAQNRALGLSTVAFTACFAVWTIFSIIGVAIKDELGLTDTQFGLLVATPILTGSISRLFLGVWTEKYGGRLVFSAQMLLTALATWALTLADSYPMYLLAALGVGLAGGSFIIGVAYVSRWYDAGRQGTALGIFGAGNVGAAVTKFVAPFVMVAYGWHGVAYAWAAGLATIGILFFLLAKDDPALVERRQKGIRAPSLSEQFAPLRNLQVWRFSLYYFFVFGAFVALALWLPHYLIDVYGVDVKTAGMAAASFSLSASLFRAYGGHLSDKFGARQVMYWTFGFSLLFLFMLSYPPTDYVIQGKNGPIAFATSMGLWPFIATLFALGFFMSLGKAAVFKHIPVYYPNHVGAVGGLVGMIGGLGGFVLPIVFGAALDLTGIYTSCFAILFCLVAVALTWMHLAIRAMERKVRGPELELLPALPEMQEIHVPGKTDMPRVLEDWRPEDRTFWEETGRAVARRNLWISIPALLLAFSVWMVWSMVVARLPAIGFDFSSDQLFWLASLPALSGATLRIFYGFMVPIFGGRLWTTLSTASLLLPAIGIGYAVQNPETPYLIFLTLALLCGLGGANFASSMANIGYFFPKAEKGNALALNAGLGNLGVSVMQFLVPVVITMGVFGAMGGAPQALSDGGQLWMQNAGFIWVPFILVATIAAWVGMNDIADAKASFAQQSVIFGRTHNWLMCVLYIGTFGSFIGYSAGFPLLSRIAFPDINALQYVFLGPLIGALSRAGTGWLADRHGGGRVTFWVFAGMIVSVLAVILSLQAGSFAGFFAGFMALFFFTGVGNASTFQMIPVIMGREVPRLMPHLTGADRARQIAMESGGIVAFTSAIGAYGGFFIPKAYGSSIAMTGSPIGALWVFLAFYVLCLAITWLVYTRPGGLLHAIEHGRPLASAAAGPAR</sequence>
<dbReference type="InterPro" id="IPR044772">
    <property type="entry name" value="NO3_transporter"/>
</dbReference>
<feature type="transmembrane region" description="Helical" evidence="10">
    <location>
        <begin position="387"/>
        <end position="408"/>
    </location>
</feature>
<dbReference type="SUPFAM" id="SSF103473">
    <property type="entry name" value="MFS general substrate transporter"/>
    <property type="match status" value="2"/>
</dbReference>
<dbReference type="GO" id="GO:0015291">
    <property type="term" value="F:secondary active transmembrane transporter activity"/>
    <property type="evidence" value="ECO:0007669"/>
    <property type="project" value="UniProtKB-ARBA"/>
</dbReference>
<dbReference type="FunFam" id="1.20.1250.20:FF:000024">
    <property type="entry name" value="Nitrite extrusion protein NarK"/>
    <property type="match status" value="1"/>
</dbReference>
<feature type="domain" description="Major facilitator superfamily (MFS) profile" evidence="11">
    <location>
        <begin position="14"/>
        <end position="414"/>
    </location>
</feature>
<evidence type="ECO:0000256" key="8">
    <source>
        <dbReference type="ARBA" id="ARBA00023063"/>
    </source>
</evidence>
<keyword evidence="3" id="KW-0813">Transport</keyword>